<dbReference type="AlphaFoldDB" id="A0A939DJ99"/>
<dbReference type="PANTHER" id="PTHR33408">
    <property type="entry name" value="TRANSPOSASE"/>
    <property type="match status" value="1"/>
</dbReference>
<protein>
    <submittedName>
        <fullName evidence="2">Transposase</fullName>
    </submittedName>
</protein>
<keyword evidence="3" id="KW-1185">Reference proteome</keyword>
<organism evidence="2 3">
    <name type="scientific">Parahaliea mediterranea</name>
    <dbReference type="NCBI Taxonomy" id="651086"/>
    <lineage>
        <taxon>Bacteria</taxon>
        <taxon>Pseudomonadati</taxon>
        <taxon>Pseudomonadota</taxon>
        <taxon>Gammaproteobacteria</taxon>
        <taxon>Cellvibrionales</taxon>
        <taxon>Halieaceae</taxon>
        <taxon>Parahaliea</taxon>
    </lineage>
</organism>
<dbReference type="Proteomes" id="UP000664303">
    <property type="component" value="Unassembled WGS sequence"/>
</dbReference>
<gene>
    <name evidence="2" type="ORF">JYP50_21460</name>
</gene>
<comment type="caution">
    <text evidence="2">The sequence shown here is derived from an EMBL/GenBank/DDBJ whole genome shotgun (WGS) entry which is preliminary data.</text>
</comment>
<evidence type="ECO:0000313" key="3">
    <source>
        <dbReference type="Proteomes" id="UP000664303"/>
    </source>
</evidence>
<name>A0A939DJ99_9GAMM</name>
<accession>A0A939DJ99</accession>
<dbReference type="PANTHER" id="PTHR33408:SF2">
    <property type="entry name" value="TRANSPOSASE DDE DOMAIN-CONTAINING PROTEIN"/>
    <property type="match status" value="1"/>
</dbReference>
<dbReference type="EMBL" id="JAFKCZ010000027">
    <property type="protein sequence ID" value="MBN7799180.1"/>
    <property type="molecule type" value="Genomic_DNA"/>
</dbReference>
<dbReference type="Pfam" id="PF13751">
    <property type="entry name" value="DDE_Tnp_1_6"/>
    <property type="match status" value="1"/>
</dbReference>
<sequence length="121" mass="14090">TAYFEGRLLQCRHCPLKTRCMHNPKAADHRKGAGRQVSFHLDGKRKPTYTDWMKHRVDSDRGKAIYGHRLSVVEPVFGNMGFNKRLSRFSLRGKAKVQGQWQLYCMVHNIEKLKNYGRLSS</sequence>
<dbReference type="InterPro" id="IPR025668">
    <property type="entry name" value="Tnp_DDE_dom"/>
</dbReference>
<proteinExistence type="predicted"/>
<dbReference type="RefSeq" id="WP_206562625.1">
    <property type="nucleotide sequence ID" value="NZ_JAFKCZ010000027.1"/>
</dbReference>
<feature type="domain" description="Transposase DDE" evidence="1">
    <location>
        <begin position="7"/>
        <end position="113"/>
    </location>
</feature>
<feature type="non-terminal residue" evidence="2">
    <location>
        <position position="1"/>
    </location>
</feature>
<reference evidence="2" key="1">
    <citation type="submission" date="2021-02" db="EMBL/GenBank/DDBJ databases">
        <title>PHA producing bacteria isolated from coastal sediment in Guangdong, Shenzhen.</title>
        <authorList>
            <person name="Zheng W."/>
            <person name="Yu S."/>
            <person name="Huang Y."/>
        </authorList>
    </citation>
    <scope>NUCLEOTIDE SEQUENCE</scope>
    <source>
        <strain evidence="2">TN14-10</strain>
    </source>
</reference>
<evidence type="ECO:0000313" key="2">
    <source>
        <dbReference type="EMBL" id="MBN7799180.1"/>
    </source>
</evidence>
<evidence type="ECO:0000259" key="1">
    <source>
        <dbReference type="Pfam" id="PF13751"/>
    </source>
</evidence>